<dbReference type="Proteomes" id="UP000057609">
    <property type="component" value="Chromosome"/>
</dbReference>
<dbReference type="HOGENOM" id="CLU_2897780_0_0_7"/>
<keyword evidence="2" id="KW-1185">Reference proteome</keyword>
<dbReference type="EMBL" id="CP009788">
    <property type="protein sequence ID" value="AJE01992.1"/>
    <property type="molecule type" value="Genomic_DNA"/>
</dbReference>
<reference evidence="1 2" key="1">
    <citation type="journal article" date="2015" name="Genome Announc.">
        <title>Complete Genome of Geobacter pickeringii G13T, a Metal-Reducing Isolate from Sedimentary Kaolin Deposits.</title>
        <authorList>
            <person name="Badalamenti J.P."/>
            <person name="Bond D.R."/>
        </authorList>
    </citation>
    <scope>NUCLEOTIDE SEQUENCE [LARGE SCALE GENOMIC DNA]</scope>
    <source>
        <strain evidence="1 2">G13</strain>
    </source>
</reference>
<evidence type="ECO:0000313" key="2">
    <source>
        <dbReference type="Proteomes" id="UP000057609"/>
    </source>
</evidence>
<dbReference type="KEGG" id="gpi:GPICK_00150"/>
<organism evidence="1 2">
    <name type="scientific">Geobacter pickeringii</name>
    <dbReference type="NCBI Taxonomy" id="345632"/>
    <lineage>
        <taxon>Bacteria</taxon>
        <taxon>Pseudomonadati</taxon>
        <taxon>Thermodesulfobacteriota</taxon>
        <taxon>Desulfuromonadia</taxon>
        <taxon>Geobacterales</taxon>
        <taxon>Geobacteraceae</taxon>
        <taxon>Geobacter</taxon>
    </lineage>
</organism>
<accession>A0A0B5B616</accession>
<evidence type="ECO:0000313" key="1">
    <source>
        <dbReference type="EMBL" id="AJE01992.1"/>
    </source>
</evidence>
<dbReference type="OrthoDB" id="5402390at2"/>
<sequence>MSGEENKVCTVCRQEFAPVPPGTLFEEAGEWLSAEFWEDAGSLCPRCLENRARLAMMYIIDR</sequence>
<proteinExistence type="predicted"/>
<dbReference type="STRING" id="345632.GPICK_00150"/>
<dbReference type="AlphaFoldDB" id="A0A0B5B616"/>
<protein>
    <submittedName>
        <fullName evidence="1">Uncharacterized protein</fullName>
    </submittedName>
</protein>
<dbReference type="RefSeq" id="WP_039739386.1">
    <property type="nucleotide sequence ID" value="NZ_CP009788.1"/>
</dbReference>
<gene>
    <name evidence="1" type="ORF">GPICK_00150</name>
</gene>
<name>A0A0B5B616_9BACT</name>